<accession>A0AA40AH54</accession>
<dbReference type="Proteomes" id="UP001172102">
    <property type="component" value="Unassembled WGS sequence"/>
</dbReference>
<keyword evidence="3" id="KW-1185">Reference proteome</keyword>
<name>A0AA40AH54_9PEZI</name>
<sequence length="260" mass="28423">MPPQCFSGGGRNRDGGDRHTIWPRASVSPSPCADTRRRTCGAIARGRRRHCAVPPTHGLHDRVTLLTRNVARRVVSVVSAVRLAQSTPAHTRTQAHTHIHTHTHTQAHTPQETQDSKRGGIDEANFPDGAPSPSRCVRRSKSTALQYHTPPTPCPCCAVRQLRFLRSYRTVGSATFGGGGGRVYGGLPSPGDSRCRAVPYEVFRRRGNMTALARRRSPCEWMDPAPSHERDCRVMGGRANEDSGALAWPDDASRRACILG</sequence>
<evidence type="ECO:0000256" key="1">
    <source>
        <dbReference type="SAM" id="MobiDB-lite"/>
    </source>
</evidence>
<evidence type="ECO:0000313" key="2">
    <source>
        <dbReference type="EMBL" id="KAK0715770.1"/>
    </source>
</evidence>
<dbReference type="AlphaFoldDB" id="A0AA40AH54"/>
<feature type="region of interest" description="Disordered" evidence="1">
    <location>
        <begin position="1"/>
        <end position="35"/>
    </location>
</feature>
<reference evidence="2" key="1">
    <citation type="submission" date="2023-06" db="EMBL/GenBank/DDBJ databases">
        <title>Genome-scale phylogeny and comparative genomics of the fungal order Sordariales.</title>
        <authorList>
            <consortium name="Lawrence Berkeley National Laboratory"/>
            <person name="Hensen N."/>
            <person name="Bonometti L."/>
            <person name="Westerberg I."/>
            <person name="Brannstrom I.O."/>
            <person name="Guillou S."/>
            <person name="Cros-Aarteil S."/>
            <person name="Calhoun S."/>
            <person name="Haridas S."/>
            <person name="Kuo A."/>
            <person name="Mondo S."/>
            <person name="Pangilinan J."/>
            <person name="Riley R."/>
            <person name="Labutti K."/>
            <person name="Andreopoulos B."/>
            <person name="Lipzen A."/>
            <person name="Chen C."/>
            <person name="Yanf M."/>
            <person name="Daum C."/>
            <person name="Ng V."/>
            <person name="Clum A."/>
            <person name="Steindorff A."/>
            <person name="Ohm R."/>
            <person name="Martin F."/>
            <person name="Silar P."/>
            <person name="Natvig D."/>
            <person name="Lalanne C."/>
            <person name="Gautier V."/>
            <person name="Ament-Velasquez S.L."/>
            <person name="Kruys A."/>
            <person name="Hutchinson M.I."/>
            <person name="Powell A.J."/>
            <person name="Barry K."/>
            <person name="Miller A.N."/>
            <person name="Grigoriev I.V."/>
            <person name="Debuchy R."/>
            <person name="Gladieux P."/>
            <person name="Thoren M.H."/>
            <person name="Johannesson H."/>
        </authorList>
    </citation>
    <scope>NUCLEOTIDE SEQUENCE</scope>
    <source>
        <strain evidence="2">SMH4607-1</strain>
    </source>
</reference>
<feature type="compositionally biased region" description="Basic and acidic residues" evidence="1">
    <location>
        <begin position="11"/>
        <end position="20"/>
    </location>
</feature>
<comment type="caution">
    <text evidence="2">The sequence shown here is derived from an EMBL/GenBank/DDBJ whole genome shotgun (WGS) entry which is preliminary data.</text>
</comment>
<feature type="compositionally biased region" description="Basic residues" evidence="1">
    <location>
        <begin position="93"/>
        <end position="105"/>
    </location>
</feature>
<dbReference type="EMBL" id="JAUKUA010000004">
    <property type="protein sequence ID" value="KAK0715770.1"/>
    <property type="molecule type" value="Genomic_DNA"/>
</dbReference>
<gene>
    <name evidence="2" type="ORF">B0H67DRAFT_250176</name>
</gene>
<protein>
    <submittedName>
        <fullName evidence="2">Uncharacterized protein</fullName>
    </submittedName>
</protein>
<feature type="region of interest" description="Disordered" evidence="1">
    <location>
        <begin position="86"/>
        <end position="137"/>
    </location>
</feature>
<proteinExistence type="predicted"/>
<organism evidence="2 3">
    <name type="scientific">Lasiosphaeris hirsuta</name>
    <dbReference type="NCBI Taxonomy" id="260670"/>
    <lineage>
        <taxon>Eukaryota</taxon>
        <taxon>Fungi</taxon>
        <taxon>Dikarya</taxon>
        <taxon>Ascomycota</taxon>
        <taxon>Pezizomycotina</taxon>
        <taxon>Sordariomycetes</taxon>
        <taxon>Sordariomycetidae</taxon>
        <taxon>Sordariales</taxon>
        <taxon>Lasiosphaeriaceae</taxon>
        <taxon>Lasiosphaeris</taxon>
    </lineage>
</organism>
<evidence type="ECO:0000313" key="3">
    <source>
        <dbReference type="Proteomes" id="UP001172102"/>
    </source>
</evidence>